<protein>
    <submittedName>
        <fullName evidence="1">Uncharacterized protein</fullName>
    </submittedName>
</protein>
<organism evidence="1 2">
    <name type="scientific">Deinococcus metalli</name>
    <dbReference type="NCBI Taxonomy" id="1141878"/>
    <lineage>
        <taxon>Bacteria</taxon>
        <taxon>Thermotogati</taxon>
        <taxon>Deinococcota</taxon>
        <taxon>Deinococci</taxon>
        <taxon>Deinococcales</taxon>
        <taxon>Deinococcaceae</taxon>
        <taxon>Deinococcus</taxon>
    </lineage>
</organism>
<sequence length="100" mass="10625">MPSGAQEIDRLPLSPRQELPHAEFVGFDGMRTGEHPGAASVTQVGGGQADEHRDVLVAGRPNSPAAQLVIVEGGPFAGEGQEVTPVNLELPWPSQIIWHK</sequence>
<name>A0ABQ3JW60_9DEIO</name>
<keyword evidence="2" id="KW-1185">Reference proteome</keyword>
<reference evidence="2" key="1">
    <citation type="journal article" date="2019" name="Int. J. Syst. Evol. Microbiol.">
        <title>The Global Catalogue of Microorganisms (GCM) 10K type strain sequencing project: providing services to taxonomists for standard genome sequencing and annotation.</title>
        <authorList>
            <consortium name="The Broad Institute Genomics Platform"/>
            <consortium name="The Broad Institute Genome Sequencing Center for Infectious Disease"/>
            <person name="Wu L."/>
            <person name="Ma J."/>
        </authorList>
    </citation>
    <scope>NUCLEOTIDE SEQUENCE [LARGE SCALE GENOMIC DNA]</scope>
    <source>
        <strain evidence="2">CGMCC 1.18437</strain>
    </source>
</reference>
<evidence type="ECO:0000313" key="1">
    <source>
        <dbReference type="EMBL" id="GHF58773.1"/>
    </source>
</evidence>
<proteinExistence type="predicted"/>
<dbReference type="EMBL" id="BNAJ01000012">
    <property type="protein sequence ID" value="GHF58773.1"/>
    <property type="molecule type" value="Genomic_DNA"/>
</dbReference>
<dbReference type="Proteomes" id="UP000619376">
    <property type="component" value="Unassembled WGS sequence"/>
</dbReference>
<accession>A0ABQ3JW60</accession>
<evidence type="ECO:0000313" key="2">
    <source>
        <dbReference type="Proteomes" id="UP000619376"/>
    </source>
</evidence>
<gene>
    <name evidence="1" type="ORF">GCM10017781_38840</name>
</gene>
<comment type="caution">
    <text evidence="1">The sequence shown here is derived from an EMBL/GenBank/DDBJ whole genome shotgun (WGS) entry which is preliminary data.</text>
</comment>